<evidence type="ECO:0000313" key="2">
    <source>
        <dbReference type="EMBL" id="OIQ65275.1"/>
    </source>
</evidence>
<dbReference type="InterPro" id="IPR036873">
    <property type="entry name" value="Rhodanese-like_dom_sf"/>
</dbReference>
<comment type="caution">
    <text evidence="2">The sequence shown here is derived from an EMBL/GenBank/DDBJ whole genome shotgun (WGS) entry which is preliminary data.</text>
</comment>
<protein>
    <recommendedName>
        <fullName evidence="1">Rhodanese domain-containing protein</fullName>
    </recommendedName>
</protein>
<gene>
    <name evidence="2" type="ORF">GALL_531660</name>
</gene>
<dbReference type="PROSITE" id="PS50206">
    <property type="entry name" value="RHODANESE_3"/>
    <property type="match status" value="1"/>
</dbReference>
<dbReference type="AlphaFoldDB" id="A0A1J5PJ19"/>
<accession>A0A1J5PJ19</accession>
<organism evidence="2">
    <name type="scientific">mine drainage metagenome</name>
    <dbReference type="NCBI Taxonomy" id="410659"/>
    <lineage>
        <taxon>unclassified sequences</taxon>
        <taxon>metagenomes</taxon>
        <taxon>ecological metagenomes</taxon>
    </lineage>
</organism>
<dbReference type="EMBL" id="MLJW01007463">
    <property type="protein sequence ID" value="OIQ65275.1"/>
    <property type="molecule type" value="Genomic_DNA"/>
</dbReference>
<sequence>MDELGCLRRGRNQWDCAAALNILAFCYGPMCVQSPTGIANLLRLGYPVGKISYYRGGMMDWQALGLTTVQGNRSAKK</sequence>
<proteinExistence type="predicted"/>
<reference evidence="2" key="1">
    <citation type="submission" date="2016-10" db="EMBL/GenBank/DDBJ databases">
        <title>Sequence of Gallionella enrichment culture.</title>
        <authorList>
            <person name="Poehlein A."/>
            <person name="Muehling M."/>
            <person name="Daniel R."/>
        </authorList>
    </citation>
    <scope>NUCLEOTIDE SEQUENCE</scope>
</reference>
<dbReference type="InterPro" id="IPR001763">
    <property type="entry name" value="Rhodanese-like_dom"/>
</dbReference>
<evidence type="ECO:0000259" key="1">
    <source>
        <dbReference type="PROSITE" id="PS50206"/>
    </source>
</evidence>
<name>A0A1J5PJ19_9ZZZZ</name>
<feature type="domain" description="Rhodanese" evidence="1">
    <location>
        <begin position="22"/>
        <end position="70"/>
    </location>
</feature>
<dbReference type="SUPFAM" id="SSF52821">
    <property type="entry name" value="Rhodanese/Cell cycle control phosphatase"/>
    <property type="match status" value="1"/>
</dbReference>